<dbReference type="PROSITE" id="PS51118">
    <property type="entry name" value="HTH_HXLR"/>
    <property type="match status" value="1"/>
</dbReference>
<evidence type="ECO:0000256" key="2">
    <source>
        <dbReference type="ARBA" id="ARBA00023125"/>
    </source>
</evidence>
<feature type="domain" description="HTH hxlR-type" evidence="4">
    <location>
        <begin position="20"/>
        <end position="117"/>
    </location>
</feature>
<dbReference type="PANTHER" id="PTHR33204">
    <property type="entry name" value="TRANSCRIPTIONAL REGULATOR, MARR FAMILY"/>
    <property type="match status" value="1"/>
</dbReference>
<keyword evidence="6" id="KW-1185">Reference proteome</keyword>
<evidence type="ECO:0000256" key="1">
    <source>
        <dbReference type="ARBA" id="ARBA00023015"/>
    </source>
</evidence>
<keyword evidence="1" id="KW-0805">Transcription regulation</keyword>
<sequence length="171" mass="19253">MKVTRYTEGMERKSFGPMQCPIARSLERVGEWWSILILRDAHYGLTRFDQFAASLGIAPNMLARRLKALVEAGLLERRRYSERPPRDEYVLTERGRDFRPVLLSLLAWGNRHFAPEGASVALADPATGRAIDPVLVDRETGIPLSRSGVRVVAGPAANEAMRRRLTERPTL</sequence>
<dbReference type="EMBL" id="BPQH01000016">
    <property type="protein sequence ID" value="GJD52006.1"/>
    <property type="molecule type" value="Genomic_DNA"/>
</dbReference>
<keyword evidence="2" id="KW-0238">DNA-binding</keyword>
<dbReference type="PANTHER" id="PTHR33204:SF17">
    <property type="entry name" value="TRANSCRIPTIONAL REGULATORY PROTEIN"/>
    <property type="match status" value="1"/>
</dbReference>
<dbReference type="InterPro" id="IPR036388">
    <property type="entry name" value="WH-like_DNA-bd_sf"/>
</dbReference>
<proteinExistence type="predicted"/>
<dbReference type="InterPro" id="IPR036390">
    <property type="entry name" value="WH_DNA-bd_sf"/>
</dbReference>
<reference evidence="5" key="2">
    <citation type="submission" date="2021-08" db="EMBL/GenBank/DDBJ databases">
        <authorList>
            <person name="Tani A."/>
            <person name="Ola A."/>
            <person name="Ogura Y."/>
            <person name="Katsura K."/>
            <person name="Hayashi T."/>
        </authorList>
    </citation>
    <scope>NUCLEOTIDE SEQUENCE</scope>
    <source>
        <strain evidence="5">KCTC 52305</strain>
    </source>
</reference>
<dbReference type="Proteomes" id="UP001055167">
    <property type="component" value="Unassembled WGS sequence"/>
</dbReference>
<dbReference type="InterPro" id="IPR002577">
    <property type="entry name" value="HTH_HxlR"/>
</dbReference>
<dbReference type="Gene3D" id="1.10.10.10">
    <property type="entry name" value="Winged helix-like DNA-binding domain superfamily/Winged helix DNA-binding domain"/>
    <property type="match status" value="1"/>
</dbReference>
<dbReference type="Pfam" id="PF01638">
    <property type="entry name" value="HxlR"/>
    <property type="match status" value="1"/>
</dbReference>
<comment type="caution">
    <text evidence="5">The sequence shown here is derived from an EMBL/GenBank/DDBJ whole genome shotgun (WGS) entry which is preliminary data.</text>
</comment>
<protein>
    <recommendedName>
        <fullName evidence="4">HTH hxlR-type domain-containing protein</fullName>
    </recommendedName>
</protein>
<keyword evidence="3" id="KW-0804">Transcription</keyword>
<name>A0ABQ4R2W9_9HYPH</name>
<evidence type="ECO:0000259" key="4">
    <source>
        <dbReference type="PROSITE" id="PS51118"/>
    </source>
</evidence>
<evidence type="ECO:0000256" key="3">
    <source>
        <dbReference type="ARBA" id="ARBA00023163"/>
    </source>
</evidence>
<accession>A0ABQ4R2W9</accession>
<gene>
    <name evidence="5" type="ORF">OPKNFCMD_4767</name>
</gene>
<reference evidence="5" key="1">
    <citation type="journal article" date="2021" name="Front. Microbiol.">
        <title>Comprehensive Comparative Genomics and Phenotyping of Methylobacterium Species.</title>
        <authorList>
            <person name="Alessa O."/>
            <person name="Ogura Y."/>
            <person name="Fujitani Y."/>
            <person name="Takami H."/>
            <person name="Hayashi T."/>
            <person name="Sahin N."/>
            <person name="Tani A."/>
        </authorList>
    </citation>
    <scope>NUCLEOTIDE SEQUENCE</scope>
    <source>
        <strain evidence="5">KCTC 52305</strain>
    </source>
</reference>
<dbReference type="SUPFAM" id="SSF46785">
    <property type="entry name" value="Winged helix' DNA-binding domain"/>
    <property type="match status" value="1"/>
</dbReference>
<evidence type="ECO:0000313" key="6">
    <source>
        <dbReference type="Proteomes" id="UP001055167"/>
    </source>
</evidence>
<evidence type="ECO:0000313" key="5">
    <source>
        <dbReference type="EMBL" id="GJD52006.1"/>
    </source>
</evidence>
<organism evidence="5 6">
    <name type="scientific">Methylobacterium crusticola</name>
    <dbReference type="NCBI Taxonomy" id="1697972"/>
    <lineage>
        <taxon>Bacteria</taxon>
        <taxon>Pseudomonadati</taxon>
        <taxon>Pseudomonadota</taxon>
        <taxon>Alphaproteobacteria</taxon>
        <taxon>Hyphomicrobiales</taxon>
        <taxon>Methylobacteriaceae</taxon>
        <taxon>Methylobacterium</taxon>
    </lineage>
</organism>